<organism evidence="2 3">
    <name type="scientific">Streptomyces chattanoogensis</name>
    <dbReference type="NCBI Taxonomy" id="66876"/>
    <lineage>
        <taxon>Bacteria</taxon>
        <taxon>Bacillati</taxon>
        <taxon>Actinomycetota</taxon>
        <taxon>Actinomycetes</taxon>
        <taxon>Kitasatosporales</taxon>
        <taxon>Streptomycetaceae</taxon>
        <taxon>Streptomyces</taxon>
    </lineage>
</organism>
<accession>A0A0N0GYE3</accession>
<dbReference type="PATRIC" id="fig|66876.3.peg.5410"/>
<comment type="caution">
    <text evidence="2">The sequence shown here is derived from an EMBL/GenBank/DDBJ whole genome shotgun (WGS) entry which is preliminary data.</text>
</comment>
<evidence type="ECO:0000313" key="2">
    <source>
        <dbReference type="EMBL" id="KPC61500.1"/>
    </source>
</evidence>
<feature type="signal peptide" evidence="1">
    <location>
        <begin position="1"/>
        <end position="26"/>
    </location>
</feature>
<reference evidence="3" key="1">
    <citation type="submission" date="2015-07" db="EMBL/GenBank/DDBJ databases">
        <authorList>
            <person name="Ju K.-S."/>
            <person name="Doroghazi J.R."/>
            <person name="Metcalf W.W."/>
        </authorList>
    </citation>
    <scope>NUCLEOTIDE SEQUENCE [LARGE SCALE GENOMIC DNA]</scope>
    <source>
        <strain evidence="3">NRRL ISP-5002</strain>
    </source>
</reference>
<protein>
    <recommendedName>
        <fullName evidence="4">Integral membrane protein</fullName>
    </recommendedName>
</protein>
<evidence type="ECO:0000313" key="3">
    <source>
        <dbReference type="Proteomes" id="UP000037982"/>
    </source>
</evidence>
<gene>
    <name evidence="2" type="ORF">ADL29_24710</name>
</gene>
<name>A0A0N0GYE3_9ACTN</name>
<dbReference type="EMBL" id="LGKG01000148">
    <property type="protein sequence ID" value="KPC61500.1"/>
    <property type="molecule type" value="Genomic_DNA"/>
</dbReference>
<proteinExistence type="predicted"/>
<sequence length="146" mass="14566">MNRVRVAAVAVTGAAVVGLAAPAASARVEPDPMAAGQRVNVSDGRRCATDRGATAASTLFGSVVLEPAATRGMAADTTVARSATPGHYRVTIDCGGSGGERFTETVTVRDGRAEGVNASQAAGGLVLLALAAGAAHLLRRTANPRT</sequence>
<keyword evidence="3" id="KW-1185">Reference proteome</keyword>
<evidence type="ECO:0008006" key="4">
    <source>
        <dbReference type="Google" id="ProtNLM"/>
    </source>
</evidence>
<dbReference type="Proteomes" id="UP000037982">
    <property type="component" value="Unassembled WGS sequence"/>
</dbReference>
<dbReference type="RefSeq" id="WP_053925797.1">
    <property type="nucleotide sequence ID" value="NZ_LGKG01000148.1"/>
</dbReference>
<keyword evidence="1" id="KW-0732">Signal</keyword>
<evidence type="ECO:0000256" key="1">
    <source>
        <dbReference type="SAM" id="SignalP"/>
    </source>
</evidence>
<dbReference type="AlphaFoldDB" id="A0A0N0GYE3"/>
<feature type="chain" id="PRO_5005850040" description="Integral membrane protein" evidence="1">
    <location>
        <begin position="27"/>
        <end position="146"/>
    </location>
</feature>